<organism evidence="10">
    <name type="scientific">Odontella aurita</name>
    <dbReference type="NCBI Taxonomy" id="265563"/>
    <lineage>
        <taxon>Eukaryota</taxon>
        <taxon>Sar</taxon>
        <taxon>Stramenopiles</taxon>
        <taxon>Ochrophyta</taxon>
        <taxon>Bacillariophyta</taxon>
        <taxon>Mediophyceae</taxon>
        <taxon>Biddulphiophycidae</taxon>
        <taxon>Eupodiscales</taxon>
        <taxon>Odontellaceae</taxon>
        <taxon>Odontella</taxon>
    </lineage>
</organism>
<keyword evidence="5 8" id="KW-0406">Ion transport</keyword>
<evidence type="ECO:0000256" key="4">
    <source>
        <dbReference type="ARBA" id="ARBA00022792"/>
    </source>
</evidence>
<dbReference type="EMBL" id="HBKQ01042049">
    <property type="protein sequence ID" value="CAE2266227.1"/>
    <property type="molecule type" value="Transcribed_RNA"/>
</dbReference>
<evidence type="ECO:0000256" key="8">
    <source>
        <dbReference type="RuleBase" id="RU368017"/>
    </source>
</evidence>
<keyword evidence="1 8" id="KW-0813">Transport</keyword>
<comment type="subcellular location">
    <subcellularLocation>
        <location evidence="8">Mitochondrion</location>
    </subcellularLocation>
    <subcellularLocation>
        <location evidence="8">Mitochondrion inner membrane</location>
    </subcellularLocation>
</comment>
<keyword evidence="3 8" id="KW-0375">Hydrogen ion transport</keyword>
<dbReference type="GO" id="GO:0045259">
    <property type="term" value="C:proton-transporting ATP synthase complex"/>
    <property type="evidence" value="ECO:0007669"/>
    <property type="project" value="UniProtKB-KW"/>
</dbReference>
<gene>
    <name evidence="10" type="ORF">OAUR00152_LOCUS29012</name>
</gene>
<evidence type="ECO:0000256" key="2">
    <source>
        <dbReference type="ARBA" id="ARBA00022547"/>
    </source>
</evidence>
<comment type="function">
    <text evidence="8">Subunit b, of the mitochondrial membrane ATP synthase complex (F(1)F(0) ATP synthase or Complex V) that produces ATP from ADP in the presence of a proton gradient across the membrane which is generated by electron transport complexes of the respiratory chain. ATP synthase complex consist of a soluble F(1) head domain - the catalytic core - and a membrane F(1) domain - the membrane proton channel. These two domains are linked by a central stalk rotating inside the F(1) region and a stationary peripheral stalk. During catalysis, ATP synthesis in the catalytic domain of F(1) is coupled via a rotary mechanism of the central stalk subunits to proton translocation. In vivo, can only synthesize ATP although its ATP hydrolase activity can be activated artificially in vitro. Part of the complex F(0) domain. Part of the complex F(0) domain and the peripheric stalk, which acts as a stator to hold the catalytic alpha(3)beta(3) subcomplex and subunit a/ATP6 static relative to the rotary elements.</text>
</comment>
<evidence type="ECO:0000256" key="7">
    <source>
        <dbReference type="ARBA" id="ARBA00023136"/>
    </source>
</evidence>
<keyword evidence="6 8" id="KW-0496">Mitochondrion</keyword>
<proteinExistence type="inferred from homology"/>
<evidence type="ECO:0000256" key="5">
    <source>
        <dbReference type="ARBA" id="ARBA00023065"/>
    </source>
</evidence>
<dbReference type="GO" id="GO:0005743">
    <property type="term" value="C:mitochondrial inner membrane"/>
    <property type="evidence" value="ECO:0007669"/>
    <property type="project" value="UniProtKB-SubCell"/>
</dbReference>
<accession>A0A7S4N5P8</accession>
<dbReference type="InterPro" id="IPR013837">
    <property type="entry name" value="ATP_synth_F0_suB"/>
</dbReference>
<dbReference type="InterPro" id="IPR008688">
    <property type="entry name" value="ATP_synth_Bsub_B/MI25"/>
</dbReference>
<evidence type="ECO:0000256" key="6">
    <source>
        <dbReference type="ARBA" id="ARBA00023128"/>
    </source>
</evidence>
<evidence type="ECO:0000256" key="3">
    <source>
        <dbReference type="ARBA" id="ARBA00022781"/>
    </source>
</evidence>
<evidence type="ECO:0000256" key="1">
    <source>
        <dbReference type="ARBA" id="ARBA00022448"/>
    </source>
</evidence>
<keyword evidence="2 8" id="KW-0138">CF(0)</keyword>
<dbReference type="GO" id="GO:0015986">
    <property type="term" value="P:proton motive force-driven ATP synthesis"/>
    <property type="evidence" value="ECO:0007669"/>
    <property type="project" value="UniProtKB-UniRule"/>
</dbReference>
<name>A0A7S4N5P8_9STRA</name>
<protein>
    <recommendedName>
        <fullName evidence="8">ATP synthase subunit b</fullName>
    </recommendedName>
</protein>
<keyword evidence="9" id="KW-0175">Coiled coil</keyword>
<evidence type="ECO:0000256" key="9">
    <source>
        <dbReference type="SAM" id="Coils"/>
    </source>
</evidence>
<dbReference type="AlphaFoldDB" id="A0A7S4N5P8"/>
<dbReference type="PANTHER" id="PTHR12733:SF3">
    <property type="entry name" value="ATP SYNTHASE F(0) COMPLEX SUBUNIT B1, MITOCHONDRIAL"/>
    <property type="match status" value="1"/>
</dbReference>
<reference evidence="10" key="1">
    <citation type="submission" date="2021-01" db="EMBL/GenBank/DDBJ databases">
        <authorList>
            <person name="Corre E."/>
            <person name="Pelletier E."/>
            <person name="Niang G."/>
            <person name="Scheremetjew M."/>
            <person name="Finn R."/>
            <person name="Kale V."/>
            <person name="Holt S."/>
            <person name="Cochrane G."/>
            <person name="Meng A."/>
            <person name="Brown T."/>
            <person name="Cohen L."/>
        </authorList>
    </citation>
    <scope>NUCLEOTIDE SEQUENCE</scope>
    <source>
        <strain evidence="10">Isolate 1302-5</strain>
    </source>
</reference>
<dbReference type="GO" id="GO:0015078">
    <property type="term" value="F:proton transmembrane transporter activity"/>
    <property type="evidence" value="ECO:0007669"/>
    <property type="project" value="UniProtKB-UniRule"/>
</dbReference>
<dbReference type="PANTHER" id="PTHR12733">
    <property type="entry name" value="MITOCHONDRIAL ATP SYNTHASE B CHAIN"/>
    <property type="match status" value="1"/>
</dbReference>
<keyword evidence="4 8" id="KW-0999">Mitochondrion inner membrane</keyword>
<feature type="coiled-coil region" evidence="9">
    <location>
        <begin position="108"/>
        <end position="143"/>
    </location>
</feature>
<sequence length="301" mass="32785">MIRAASSNVVRRAVLNSTRGAPQCAVPRAMAFHASSRRDEEAKTPVSESKGGLFGTGLSEWFALPIGITAAIPIIKFDFYVINEETQLAAVFIAFCVALYSQAGDAIYKSLDETAQTILKEHNEAEDKVIAALEQKLEFLQTNKGQVEDFETINKMREEAYVNLNAAGAIKPQHDFKVQVERMLHMIAQEEASITEKTKAALMEEATAIVTEKFVSSKELKKAALNSAIDVIKGGATGGSDPVKDAFVQFFKDKATAEAKSKDDSAEKAQRVALIAKMNAVAKSEGFHFEFDNSGKPKMNA</sequence>
<comment type="similarity">
    <text evidence="8">Belongs to the eukaryotic ATPase B chain family.</text>
</comment>
<comment type="subunit">
    <text evidence="8">F-type ATPases have 2 components, CF(1) - the catalytic core - and CF(0) - the membrane proton channel. CF(1) and CF(0) have multiple subunits.</text>
</comment>
<evidence type="ECO:0000313" key="10">
    <source>
        <dbReference type="EMBL" id="CAE2266227.1"/>
    </source>
</evidence>
<dbReference type="Pfam" id="PF05405">
    <property type="entry name" value="Mt_ATP-synt_B"/>
    <property type="match status" value="1"/>
</dbReference>
<keyword evidence="7 8" id="KW-0472">Membrane</keyword>